<dbReference type="InterPro" id="IPR027387">
    <property type="entry name" value="Cytb/b6-like_sf"/>
</dbReference>
<reference evidence="23" key="1">
    <citation type="submission" date="2004-12" db="EMBL/GenBank/DDBJ databases">
        <authorList>
            <person name="Concheiro Perez G.A."/>
            <person name="Bermingham E."/>
            <person name="Doadrio Villarejo I."/>
            <person name="Orti G."/>
            <person name="Rican O."/>
            <person name="Zardoya R."/>
        </authorList>
    </citation>
    <scope>NUCLEOTIDE SEQUENCE</scope>
</reference>
<feature type="binding site" description="axial binding residue" evidence="19">
    <location>
        <position position="97"/>
    </location>
    <ligand>
        <name>heme b</name>
        <dbReference type="ChEBI" id="CHEBI:60344"/>
        <label>b566</label>
    </ligand>
    <ligandPart>
        <name>Fe</name>
        <dbReference type="ChEBI" id="CHEBI:18248"/>
    </ligandPart>
</feature>
<dbReference type="PANTHER" id="PTHR19271">
    <property type="entry name" value="CYTOCHROME B"/>
    <property type="match status" value="1"/>
</dbReference>
<evidence type="ECO:0000256" key="20">
    <source>
        <dbReference type="RuleBase" id="RU362117"/>
    </source>
</evidence>
<feature type="transmembrane region" description="Helical" evidence="20">
    <location>
        <begin position="288"/>
        <end position="308"/>
    </location>
</feature>
<keyword evidence="10" id="KW-0999">Mitochondrion inner membrane</keyword>
<dbReference type="InterPro" id="IPR030689">
    <property type="entry name" value="Cytochrome_b"/>
</dbReference>
<dbReference type="InterPro" id="IPR005797">
    <property type="entry name" value="Cyt_b/b6_N"/>
</dbReference>
<evidence type="ECO:0000256" key="16">
    <source>
        <dbReference type="ARBA" id="ARBA00023136"/>
    </source>
</evidence>
<dbReference type="InterPro" id="IPR005798">
    <property type="entry name" value="Cyt_b/b6_C"/>
</dbReference>
<dbReference type="GO" id="GO:0008121">
    <property type="term" value="F:quinol-cytochrome-c reductase activity"/>
    <property type="evidence" value="ECO:0007669"/>
    <property type="project" value="InterPro"/>
</dbReference>
<feature type="transmembrane region" description="Helical" evidence="20">
    <location>
        <begin position="87"/>
        <end position="107"/>
    </location>
</feature>
<keyword evidence="15 20" id="KW-0496">Mitochondrion</keyword>
<dbReference type="SUPFAM" id="SSF81342">
    <property type="entry name" value="Transmembrane di-heme cytochromes"/>
    <property type="match status" value="1"/>
</dbReference>
<feature type="binding site" description="axial binding residue" evidence="19">
    <location>
        <position position="182"/>
    </location>
    <ligand>
        <name>heme b</name>
        <dbReference type="ChEBI" id="CHEBI:60344"/>
        <label>b562</label>
    </ligand>
    <ligandPart>
        <name>Fe</name>
        <dbReference type="ChEBI" id="CHEBI:18248"/>
    </ligandPart>
</feature>
<feature type="domain" description="Cytochrome b/b6 C-terminal region profile" evidence="22">
    <location>
        <begin position="210"/>
        <end position="378"/>
    </location>
</feature>
<feature type="transmembrane region" description="Helical" evidence="20">
    <location>
        <begin position="29"/>
        <end position="52"/>
    </location>
</feature>
<feature type="transmembrane region" description="Helical" evidence="20">
    <location>
        <begin position="229"/>
        <end position="250"/>
    </location>
</feature>
<comment type="subunit">
    <text evidence="3">The cytochrome bc1 complex contains 3 respiratory subunits (MT-CYB, CYC1 and UQCRFS1), 2 core proteins (UQCRC1 and UQCRC2) and probably 6 low-molecular weight proteins.</text>
</comment>
<evidence type="ECO:0000256" key="1">
    <source>
        <dbReference type="ARBA" id="ARBA00002566"/>
    </source>
</evidence>
<feature type="binding site" evidence="18">
    <location>
        <position position="201"/>
    </location>
    <ligand>
        <name>a ubiquinone</name>
        <dbReference type="ChEBI" id="CHEBI:16389"/>
    </ligand>
</feature>
<dbReference type="EMBL" id="AY843352">
    <property type="protein sequence ID" value="AAY21541.1"/>
    <property type="molecule type" value="Genomic_DNA"/>
</dbReference>
<keyword evidence="6 19" id="KW-0349">Heme</keyword>
<comment type="cofactor">
    <cofactor evidence="20">
        <name>heme b</name>
        <dbReference type="ChEBI" id="CHEBI:60344"/>
    </cofactor>
    <text evidence="20">Binds 2 heme groups non-covalently.</text>
</comment>
<feature type="transmembrane region" description="Helical" evidence="20">
    <location>
        <begin position="140"/>
        <end position="158"/>
    </location>
</feature>
<evidence type="ECO:0000256" key="3">
    <source>
        <dbReference type="ARBA" id="ARBA00011660"/>
    </source>
</evidence>
<geneLocation type="mitochondrion" evidence="23"/>
<evidence type="ECO:0000256" key="14">
    <source>
        <dbReference type="ARBA" id="ARBA00023075"/>
    </source>
</evidence>
<keyword evidence="16 20" id="KW-0472">Membrane</keyword>
<reference evidence="23" key="2">
    <citation type="journal article" date="2006" name="Mol. Phylogenet. Evol.">
        <title>Phylogeny and biogeography of 91 species of heroine cichlids (Teleostei: Cichlidae) based on sequences of the cytochrome b gene.</title>
        <authorList>
            <person name="Concheiro Perez G.A."/>
            <person name="Rican O."/>
            <person name="Orti G."/>
            <person name="Bermingham E."/>
            <person name="Doadrio I."/>
            <person name="Zardoya R."/>
        </authorList>
    </citation>
    <scope>NUCLEOTIDE SEQUENCE</scope>
</reference>
<evidence type="ECO:0000256" key="9">
    <source>
        <dbReference type="ARBA" id="ARBA00022723"/>
    </source>
</evidence>
<evidence type="ECO:0000256" key="13">
    <source>
        <dbReference type="ARBA" id="ARBA00023004"/>
    </source>
</evidence>
<dbReference type="GO" id="GO:0016491">
    <property type="term" value="F:oxidoreductase activity"/>
    <property type="evidence" value="ECO:0007669"/>
    <property type="project" value="UniProtKB-UniRule"/>
</dbReference>
<keyword evidence="5 20" id="KW-0813">Transport</keyword>
<dbReference type="Gene3D" id="1.20.810.10">
    <property type="entry name" value="Cytochrome Bc1 Complex, Chain C"/>
    <property type="match status" value="1"/>
</dbReference>
<evidence type="ECO:0000256" key="18">
    <source>
        <dbReference type="PIRSR" id="PIRSR038885-1"/>
    </source>
</evidence>
<evidence type="ECO:0000256" key="19">
    <source>
        <dbReference type="PIRSR" id="PIRSR038885-2"/>
    </source>
</evidence>
<evidence type="ECO:0000256" key="17">
    <source>
        <dbReference type="ARBA" id="ARBA00061233"/>
    </source>
</evidence>
<dbReference type="EMBL" id="AY843351">
    <property type="protein sequence ID" value="AAY21540.1"/>
    <property type="molecule type" value="Genomic_DNA"/>
</dbReference>
<keyword evidence="7 20" id="KW-0679">Respiratory chain</keyword>
<dbReference type="PROSITE" id="PS51003">
    <property type="entry name" value="CYTB_CTER"/>
    <property type="match status" value="1"/>
</dbReference>
<evidence type="ECO:0000256" key="7">
    <source>
        <dbReference type="ARBA" id="ARBA00022660"/>
    </source>
</evidence>
<feature type="transmembrane region" description="Helical" evidence="20">
    <location>
        <begin position="346"/>
        <end position="369"/>
    </location>
</feature>
<dbReference type="SUPFAM" id="SSF81648">
    <property type="entry name" value="a domain/subunit of cytochrome bc1 complex (Ubiquinol-cytochrome c reductase)"/>
    <property type="match status" value="1"/>
</dbReference>
<protein>
    <recommendedName>
        <fullName evidence="4 20">Cytochrome b</fullName>
    </recommendedName>
</protein>
<dbReference type="InterPro" id="IPR048259">
    <property type="entry name" value="Cytochrome_b_N_euk/bac"/>
</dbReference>
<dbReference type="InterPro" id="IPR048260">
    <property type="entry name" value="Cytochrome_b_C_euk/bac"/>
</dbReference>
<keyword evidence="12 20" id="KW-1133">Transmembrane helix</keyword>
<proteinExistence type="inferred from homology"/>
<dbReference type="InterPro" id="IPR036150">
    <property type="entry name" value="Cyt_b/b6_C_sf"/>
</dbReference>
<dbReference type="FunFam" id="1.20.810.10:FF:000002">
    <property type="entry name" value="Cytochrome b"/>
    <property type="match status" value="1"/>
</dbReference>
<sequence>MANLRKTHPLLKIANDALIDLPTPSNISIWWNFGSLLGLCLAAQILTGLFLAMHYTSDIATAFSSVTHICRDVNYGWLIRNMHANGASFFFICIYLHIGRGLYYGSFLYKETWNVGVVLLLLTMMTAFVGYVLPWGQMSFWGATVITNLLSAVPYIGNSLVQWLWGGFSVDNATLTRFFAFHFLLPFIIAAMTMVHLIFLHETGSTNPAGLSSDTDKISFHPYFSYKDLLGFAILLTALIALALFSPNLLGDPDNFTPANPLVTPPHIKPEWYFLFAYAILRSIPNKLGGVLALLFSILILMLVPILHTSKLRTLTFRPLTQFLFWLLVTDVIILTWIGGMPVEPPFVIIGQVASFLYFFIFLVLLPAAGLTENKMFS</sequence>
<evidence type="ECO:0000256" key="4">
    <source>
        <dbReference type="ARBA" id="ARBA00013531"/>
    </source>
</evidence>
<feature type="transmembrane region" description="Helical" evidence="20">
    <location>
        <begin position="178"/>
        <end position="200"/>
    </location>
</feature>
<name>A0PHU1_9CICH</name>
<dbReference type="AlphaFoldDB" id="A0PHU1"/>
<evidence type="ECO:0000256" key="2">
    <source>
        <dbReference type="ARBA" id="ARBA00004448"/>
    </source>
</evidence>
<keyword evidence="8 20" id="KW-0812">Transmembrane</keyword>
<dbReference type="GO" id="GO:0046872">
    <property type="term" value="F:metal ion binding"/>
    <property type="evidence" value="ECO:0007669"/>
    <property type="project" value="UniProtKB-UniRule"/>
</dbReference>
<keyword evidence="11 20" id="KW-0249">Electron transport</keyword>
<evidence type="ECO:0000259" key="22">
    <source>
        <dbReference type="PROSITE" id="PS51003"/>
    </source>
</evidence>
<comment type="subcellular location">
    <subcellularLocation>
        <location evidence="2">Mitochondrion inner membrane</location>
        <topology evidence="2">Multi-pass membrane protein</topology>
    </subcellularLocation>
</comment>
<feature type="transmembrane region" description="Helical" evidence="20">
    <location>
        <begin position="113"/>
        <end position="133"/>
    </location>
</feature>
<dbReference type="GO" id="GO:0006122">
    <property type="term" value="P:mitochondrial electron transport, ubiquinol to cytochrome c"/>
    <property type="evidence" value="ECO:0007669"/>
    <property type="project" value="TreeGrafter"/>
</dbReference>
<dbReference type="PIRSF" id="PIRSF038885">
    <property type="entry name" value="COB"/>
    <property type="match status" value="1"/>
</dbReference>
<evidence type="ECO:0000256" key="15">
    <source>
        <dbReference type="ARBA" id="ARBA00023128"/>
    </source>
</evidence>
<comment type="similarity">
    <text evidence="17 20">Belongs to the cytochrome b family.</text>
</comment>
<keyword evidence="13 19" id="KW-0408">Iron</keyword>
<dbReference type="InterPro" id="IPR016174">
    <property type="entry name" value="Di-haem_cyt_TM"/>
</dbReference>
<feature type="transmembrane region" description="Helical" evidence="20">
    <location>
        <begin position="320"/>
        <end position="340"/>
    </location>
</feature>
<comment type="function">
    <text evidence="1 20">Component of the ubiquinol-cytochrome c reductase complex (complex III or cytochrome b-c1 complex) that is part of the mitochondrial respiratory chain. The b-c1 complex mediates electron transfer from ubiquinol to cytochrome c. Contributes to the generation of a proton gradient across the mitochondrial membrane that is then used for ATP synthesis.</text>
</comment>
<evidence type="ECO:0000256" key="10">
    <source>
        <dbReference type="ARBA" id="ARBA00022792"/>
    </source>
</evidence>
<feature type="binding site" description="axial binding residue" evidence="19">
    <location>
        <position position="83"/>
    </location>
    <ligand>
        <name>heme b</name>
        <dbReference type="ChEBI" id="CHEBI:60344"/>
        <label>b562</label>
    </ligand>
    <ligandPart>
        <name>Fe</name>
        <dbReference type="ChEBI" id="CHEBI:18248"/>
    </ligandPart>
</feature>
<dbReference type="Pfam" id="PF00032">
    <property type="entry name" value="Cytochrom_B_C"/>
    <property type="match status" value="1"/>
</dbReference>
<dbReference type="Pfam" id="PF00033">
    <property type="entry name" value="Cytochrome_B"/>
    <property type="match status" value="1"/>
</dbReference>
<dbReference type="PANTHER" id="PTHR19271:SF16">
    <property type="entry name" value="CYTOCHROME B"/>
    <property type="match status" value="1"/>
</dbReference>
<comment type="cofactor">
    <cofactor evidence="19">
        <name>heme</name>
        <dbReference type="ChEBI" id="CHEBI:30413"/>
    </cofactor>
    <text evidence="19">Binds 2 heme groups non-covalently.</text>
</comment>
<evidence type="ECO:0000256" key="11">
    <source>
        <dbReference type="ARBA" id="ARBA00022982"/>
    </source>
</evidence>
<evidence type="ECO:0000256" key="5">
    <source>
        <dbReference type="ARBA" id="ARBA00022448"/>
    </source>
</evidence>
<dbReference type="CDD" id="cd00290">
    <property type="entry name" value="cytochrome_b_C"/>
    <property type="match status" value="1"/>
</dbReference>
<evidence type="ECO:0000256" key="8">
    <source>
        <dbReference type="ARBA" id="ARBA00022692"/>
    </source>
</evidence>
<dbReference type="CDD" id="cd00284">
    <property type="entry name" value="Cytochrome_b_N"/>
    <property type="match status" value="1"/>
</dbReference>
<accession>A0PHU1</accession>
<evidence type="ECO:0000256" key="12">
    <source>
        <dbReference type="ARBA" id="ARBA00022989"/>
    </source>
</evidence>
<keyword evidence="9 19" id="KW-0479">Metal-binding</keyword>
<organism evidence="23">
    <name type="scientific">Mesoheros festae</name>
    <dbReference type="NCBI Taxonomy" id="172543"/>
    <lineage>
        <taxon>Eukaryota</taxon>
        <taxon>Metazoa</taxon>
        <taxon>Chordata</taxon>
        <taxon>Craniata</taxon>
        <taxon>Vertebrata</taxon>
        <taxon>Euteleostomi</taxon>
        <taxon>Actinopterygii</taxon>
        <taxon>Neopterygii</taxon>
        <taxon>Teleostei</taxon>
        <taxon>Neoteleostei</taxon>
        <taxon>Acanthomorphata</taxon>
        <taxon>Ovalentaria</taxon>
        <taxon>Cichlomorphae</taxon>
        <taxon>Cichliformes</taxon>
        <taxon>Cichlidae</taxon>
        <taxon>New World cichlids</taxon>
        <taxon>Cichlasomatinae</taxon>
        <taxon>Cichlasomatini</taxon>
        <taxon>Mesoheros</taxon>
    </lineage>
</organism>
<evidence type="ECO:0000256" key="6">
    <source>
        <dbReference type="ARBA" id="ARBA00022617"/>
    </source>
</evidence>
<dbReference type="GO" id="GO:0045275">
    <property type="term" value="C:respiratory chain complex III"/>
    <property type="evidence" value="ECO:0007669"/>
    <property type="project" value="InterPro"/>
</dbReference>
<feature type="domain" description="Cytochrome b/b6 N-terminal region profile" evidence="21">
    <location>
        <begin position="1"/>
        <end position="209"/>
    </location>
</feature>
<feature type="binding site" description="axial binding residue" evidence="19">
    <location>
        <position position="196"/>
    </location>
    <ligand>
        <name>heme b</name>
        <dbReference type="ChEBI" id="CHEBI:60344"/>
        <label>b566</label>
    </ligand>
    <ligandPart>
        <name>Fe</name>
        <dbReference type="ChEBI" id="CHEBI:18248"/>
    </ligandPart>
</feature>
<dbReference type="PROSITE" id="PS51002">
    <property type="entry name" value="CYTB_NTER"/>
    <property type="match status" value="1"/>
</dbReference>
<dbReference type="GO" id="GO:0005743">
    <property type="term" value="C:mitochondrial inner membrane"/>
    <property type="evidence" value="ECO:0007669"/>
    <property type="project" value="UniProtKB-SubCell"/>
</dbReference>
<evidence type="ECO:0000259" key="21">
    <source>
        <dbReference type="PROSITE" id="PS51002"/>
    </source>
</evidence>
<keyword evidence="14" id="KW-0830">Ubiquinone</keyword>
<evidence type="ECO:0000313" key="23">
    <source>
        <dbReference type="EMBL" id="AAY21540.1"/>
    </source>
</evidence>